<feature type="domain" description="Peptidase S1" evidence="6">
    <location>
        <begin position="309"/>
        <end position="543"/>
    </location>
</feature>
<gene>
    <name evidence="7" type="ORF">O3M35_005250</name>
</gene>
<name>A0AAW1DK95_9HEMI</name>
<keyword evidence="1" id="KW-1015">Disulfide bond</keyword>
<dbReference type="Gene3D" id="2.40.10.10">
    <property type="entry name" value="Trypsin-like serine proteases"/>
    <property type="match status" value="1"/>
</dbReference>
<dbReference type="CDD" id="cd00190">
    <property type="entry name" value="Tryp_SPc"/>
    <property type="match status" value="1"/>
</dbReference>
<dbReference type="PROSITE" id="PS00134">
    <property type="entry name" value="TRYPSIN_HIS"/>
    <property type="match status" value="1"/>
</dbReference>
<evidence type="ECO:0000259" key="6">
    <source>
        <dbReference type="PROSITE" id="PS50240"/>
    </source>
</evidence>
<dbReference type="InterPro" id="IPR035914">
    <property type="entry name" value="Sperma_CUB_dom_sf"/>
</dbReference>
<comment type="caution">
    <text evidence="7">The sequence shown here is derived from an EMBL/GenBank/DDBJ whole genome shotgun (WGS) entry which is preliminary data.</text>
</comment>
<accession>A0AAW1DK95</accession>
<dbReference type="SUPFAM" id="SSF49854">
    <property type="entry name" value="Spermadhesin, CUB domain"/>
    <property type="match status" value="1"/>
</dbReference>
<reference evidence="7 8" key="1">
    <citation type="submission" date="2022-12" db="EMBL/GenBank/DDBJ databases">
        <title>Chromosome-level genome assembly of true bugs.</title>
        <authorList>
            <person name="Ma L."/>
            <person name="Li H."/>
        </authorList>
    </citation>
    <scope>NUCLEOTIDE SEQUENCE [LARGE SCALE GENOMIC DNA]</scope>
    <source>
        <strain evidence="7">Lab_2022b</strain>
    </source>
</reference>
<evidence type="ECO:0000313" key="8">
    <source>
        <dbReference type="Proteomes" id="UP001461498"/>
    </source>
</evidence>
<keyword evidence="3" id="KW-0378">Hydrolase</keyword>
<dbReference type="InterPro" id="IPR000859">
    <property type="entry name" value="CUB_dom"/>
</dbReference>
<feature type="signal peptide" evidence="4">
    <location>
        <begin position="1"/>
        <end position="20"/>
    </location>
</feature>
<dbReference type="SMART" id="SM00020">
    <property type="entry name" value="Tryp_SPc"/>
    <property type="match status" value="1"/>
</dbReference>
<organism evidence="7 8">
    <name type="scientific">Rhynocoris fuscipes</name>
    <dbReference type="NCBI Taxonomy" id="488301"/>
    <lineage>
        <taxon>Eukaryota</taxon>
        <taxon>Metazoa</taxon>
        <taxon>Ecdysozoa</taxon>
        <taxon>Arthropoda</taxon>
        <taxon>Hexapoda</taxon>
        <taxon>Insecta</taxon>
        <taxon>Pterygota</taxon>
        <taxon>Neoptera</taxon>
        <taxon>Paraneoptera</taxon>
        <taxon>Hemiptera</taxon>
        <taxon>Heteroptera</taxon>
        <taxon>Panheteroptera</taxon>
        <taxon>Cimicomorpha</taxon>
        <taxon>Reduviidae</taxon>
        <taxon>Harpactorinae</taxon>
        <taxon>Harpactorini</taxon>
        <taxon>Rhynocoris</taxon>
    </lineage>
</organism>
<comment type="caution">
    <text evidence="2">Lacks conserved residue(s) required for the propagation of feature annotation.</text>
</comment>
<dbReference type="GO" id="GO:0004252">
    <property type="term" value="F:serine-type endopeptidase activity"/>
    <property type="evidence" value="ECO:0007669"/>
    <property type="project" value="InterPro"/>
</dbReference>
<evidence type="ECO:0000259" key="5">
    <source>
        <dbReference type="PROSITE" id="PS01180"/>
    </source>
</evidence>
<evidence type="ECO:0000313" key="7">
    <source>
        <dbReference type="EMBL" id="KAK9510470.1"/>
    </source>
</evidence>
<dbReference type="CDD" id="cd00041">
    <property type="entry name" value="CUB"/>
    <property type="match status" value="1"/>
</dbReference>
<dbReference type="PRINTS" id="PR00722">
    <property type="entry name" value="CHYMOTRYPSIN"/>
</dbReference>
<dbReference type="InterPro" id="IPR001314">
    <property type="entry name" value="Peptidase_S1A"/>
</dbReference>
<keyword evidence="3" id="KW-0645">Protease</keyword>
<dbReference type="Gene3D" id="2.60.120.290">
    <property type="entry name" value="Spermadhesin, CUB domain"/>
    <property type="match status" value="1"/>
</dbReference>
<dbReference type="InterPro" id="IPR009003">
    <property type="entry name" value="Peptidase_S1_PA"/>
</dbReference>
<dbReference type="AlphaFoldDB" id="A0AAW1DK95"/>
<keyword evidence="4" id="KW-0732">Signal</keyword>
<dbReference type="SUPFAM" id="SSF50494">
    <property type="entry name" value="Trypsin-like serine proteases"/>
    <property type="match status" value="1"/>
</dbReference>
<sequence length="557" mass="62071">MSQLLLQVIVASSLIVLAVCLNEKKEIQVPLGRTTIVQNPDYPQTSPEPTTSLQWTLVSPPGTTITLECPDVRISPATNCDKGYLTITHSGNQKTAPYCGTASGLKITSSNNRIILHFELIWAAGVFNCKADAEPSKNPSGTAQKERPILNGEKIDLRAGEVRYHDINLNPMPQIEKTYHWEITTQPGYKIGIRCPILWMGNYYEGSECDEGYFQFSLGNEDIKLCNSSNELSLVSSGNKLELTVQTSRRAMAGIRCIFLSTKGPHFEEYKNLPELEKEDSSEYGHPQIKGTKRTTCECGLANKPASRILHGDYVSAHEFPWMAGLLESAQSLQTFCGGTIVTRWHVISAAHCTQAHKASHVIVGMDHMRKREGGKIYAVEKVIDHDYTNNYASSKDITLLIMAEEIQFGPNVGAACMPTRDPNLINQRVVAVGWGAIAADEAGKTDYDQLKKAKLRVISMDHCNPVWDGRWPVYPQTHICTWNRRQDVCFGDSGGPVVWLDPETNRYTLVGIPSACDGCRLQKPSLHTALHYYYPWVLENMRNNNHGDEQLCTKID</sequence>
<evidence type="ECO:0000256" key="2">
    <source>
        <dbReference type="PROSITE-ProRule" id="PRU00059"/>
    </source>
</evidence>
<dbReference type="PANTHER" id="PTHR24252">
    <property type="entry name" value="ACROSIN-RELATED"/>
    <property type="match status" value="1"/>
</dbReference>
<dbReference type="InterPro" id="IPR043504">
    <property type="entry name" value="Peptidase_S1_PA_chymotrypsin"/>
</dbReference>
<evidence type="ECO:0000256" key="1">
    <source>
        <dbReference type="ARBA" id="ARBA00023157"/>
    </source>
</evidence>
<protein>
    <submittedName>
        <fullName evidence="7">Uncharacterized protein</fullName>
    </submittedName>
</protein>
<dbReference type="PROSITE" id="PS00135">
    <property type="entry name" value="TRYPSIN_SER"/>
    <property type="match status" value="1"/>
</dbReference>
<dbReference type="InterPro" id="IPR018114">
    <property type="entry name" value="TRYPSIN_HIS"/>
</dbReference>
<dbReference type="PANTHER" id="PTHR24252:SF7">
    <property type="entry name" value="HYALIN"/>
    <property type="match status" value="1"/>
</dbReference>
<keyword evidence="8" id="KW-1185">Reference proteome</keyword>
<dbReference type="GO" id="GO:0006508">
    <property type="term" value="P:proteolysis"/>
    <property type="evidence" value="ECO:0007669"/>
    <property type="project" value="UniProtKB-KW"/>
</dbReference>
<evidence type="ECO:0000256" key="4">
    <source>
        <dbReference type="SAM" id="SignalP"/>
    </source>
</evidence>
<proteinExistence type="predicted"/>
<dbReference type="PROSITE" id="PS01180">
    <property type="entry name" value="CUB"/>
    <property type="match status" value="1"/>
</dbReference>
<dbReference type="Proteomes" id="UP001461498">
    <property type="component" value="Unassembled WGS sequence"/>
</dbReference>
<dbReference type="Pfam" id="PF00431">
    <property type="entry name" value="CUB"/>
    <property type="match status" value="1"/>
</dbReference>
<dbReference type="InterPro" id="IPR033116">
    <property type="entry name" value="TRYPSIN_SER"/>
</dbReference>
<feature type="chain" id="PRO_5043620672" evidence="4">
    <location>
        <begin position="21"/>
        <end position="557"/>
    </location>
</feature>
<dbReference type="Pfam" id="PF00089">
    <property type="entry name" value="Trypsin"/>
    <property type="match status" value="1"/>
</dbReference>
<feature type="domain" description="CUB" evidence="5">
    <location>
        <begin position="20"/>
        <end position="118"/>
    </location>
</feature>
<dbReference type="PROSITE" id="PS50240">
    <property type="entry name" value="TRYPSIN_DOM"/>
    <property type="match status" value="1"/>
</dbReference>
<dbReference type="InterPro" id="IPR001254">
    <property type="entry name" value="Trypsin_dom"/>
</dbReference>
<keyword evidence="3" id="KW-0720">Serine protease</keyword>
<dbReference type="EMBL" id="JAPXFL010000002">
    <property type="protein sequence ID" value="KAK9510470.1"/>
    <property type="molecule type" value="Genomic_DNA"/>
</dbReference>
<evidence type="ECO:0000256" key="3">
    <source>
        <dbReference type="RuleBase" id="RU363034"/>
    </source>
</evidence>